<dbReference type="RefSeq" id="WP_133363863.1">
    <property type="nucleotide sequence ID" value="NZ_CP037940.1"/>
</dbReference>
<organism evidence="2 3">
    <name type="scientific">Periweissella cryptocerci</name>
    <dbReference type="NCBI Taxonomy" id="2506420"/>
    <lineage>
        <taxon>Bacteria</taxon>
        <taxon>Bacillati</taxon>
        <taxon>Bacillota</taxon>
        <taxon>Bacilli</taxon>
        <taxon>Lactobacillales</taxon>
        <taxon>Lactobacillaceae</taxon>
        <taxon>Periweissella</taxon>
    </lineage>
</organism>
<dbReference type="Pfam" id="PF03780">
    <property type="entry name" value="Asp23"/>
    <property type="match status" value="1"/>
</dbReference>
<dbReference type="InterPro" id="IPR005531">
    <property type="entry name" value="Asp23"/>
</dbReference>
<protein>
    <submittedName>
        <fullName evidence="2">Asp23/Gls24 family envelope stress response protein</fullName>
    </submittedName>
</protein>
<dbReference type="PANTHER" id="PTHR34297:SF1">
    <property type="entry name" value="ASP23_GLS24 FAMILY ENVELOPE STRESS RESPONSE PROTEIN"/>
    <property type="match status" value="1"/>
</dbReference>
<keyword evidence="3" id="KW-1185">Reference proteome</keyword>
<dbReference type="Proteomes" id="UP000292886">
    <property type="component" value="Chromosome"/>
</dbReference>
<evidence type="ECO:0000313" key="2">
    <source>
        <dbReference type="EMBL" id="QBO36786.1"/>
    </source>
</evidence>
<dbReference type="KEGG" id="wei:EQG49_10095"/>
<accession>A0A4P6YVL1</accession>
<proteinExistence type="inferred from homology"/>
<dbReference type="OrthoDB" id="9793465at2"/>
<dbReference type="PANTHER" id="PTHR34297">
    <property type="entry name" value="HYPOTHETICAL CYTOSOLIC PROTEIN-RELATED"/>
    <property type="match status" value="1"/>
</dbReference>
<name>A0A4P6YVL1_9LACO</name>
<dbReference type="AlphaFoldDB" id="A0A4P6YVL1"/>
<gene>
    <name evidence="2" type="ORF">EQG49_10095</name>
</gene>
<sequence>MAEDTNIVLANDGKVLGKTEVNPDVLEVIAGIAANEVDGVYRMRGSLGSQVSELFGHKAHGKGVKLTVTDDALTFDVYVFLEYGVSVPKVALKLQEHVKSQISSMTELAVAEINVHVEGVVPEKVTNKLDPNNLFADDQEEVGEA</sequence>
<comment type="similarity">
    <text evidence="1">Belongs to the asp23 family.</text>
</comment>
<evidence type="ECO:0000313" key="3">
    <source>
        <dbReference type="Proteomes" id="UP000292886"/>
    </source>
</evidence>
<reference evidence="3" key="1">
    <citation type="submission" date="2019-03" db="EMBL/GenBank/DDBJ databases">
        <title>Weissella sp. 26KH-42 Genome sequencing.</title>
        <authorList>
            <person name="Heo J."/>
            <person name="Kim S.-J."/>
            <person name="Kim J.-S."/>
            <person name="Hong S.-B."/>
            <person name="Kwon S.-W."/>
        </authorList>
    </citation>
    <scope>NUCLEOTIDE SEQUENCE [LARGE SCALE GENOMIC DNA]</scope>
    <source>
        <strain evidence="3">26KH-42</strain>
    </source>
</reference>
<dbReference type="EMBL" id="CP037940">
    <property type="protein sequence ID" value="QBO36786.1"/>
    <property type="molecule type" value="Genomic_DNA"/>
</dbReference>
<evidence type="ECO:0000256" key="1">
    <source>
        <dbReference type="ARBA" id="ARBA00005721"/>
    </source>
</evidence>